<sequence length="225" mass="23837">MCELRRMPRRTSPDSPMLFDEGPIVPTFELELIARRAGHWPVAGADEAGRGPLAGPVVAAAVILDPDRIPQGLNDSKQLTAAKREALFTEILATATVSIASSSATSIDRTDIRKASLDAMRRAICSLAMPASYVLTDGLDVPAGLACPGKAVVKGDARSFSIAAASIVAKVTRDRMMTRAGIVFPDYGFAAHAGYGTARHRAGIAQHGPCSLHRMSFRPLKKDSA</sequence>
<evidence type="ECO:0000313" key="19">
    <source>
        <dbReference type="EMBL" id="SCB24326.1"/>
    </source>
</evidence>
<feature type="binding site" evidence="14 15">
    <location>
        <position position="46"/>
    </location>
    <ligand>
        <name>a divalent metal cation</name>
        <dbReference type="ChEBI" id="CHEBI:60240"/>
    </ligand>
</feature>
<dbReference type="GO" id="GO:0006298">
    <property type="term" value="P:mismatch repair"/>
    <property type="evidence" value="ECO:0007669"/>
    <property type="project" value="TreeGrafter"/>
</dbReference>
<reference evidence="20" key="1">
    <citation type="submission" date="2016-08" db="EMBL/GenBank/DDBJ databases">
        <authorList>
            <person name="Varghese N."/>
            <person name="Submissions Spin"/>
        </authorList>
    </citation>
    <scope>NUCLEOTIDE SEQUENCE [LARGE SCALE GENOMIC DNA]</scope>
    <source>
        <strain evidence="20">HAMBI 2971</strain>
    </source>
</reference>
<dbReference type="InterPro" id="IPR001352">
    <property type="entry name" value="RNase_HII/HIII"/>
</dbReference>
<comment type="catalytic activity">
    <reaction evidence="1 14 15 16">
        <text>Endonucleolytic cleavage to 5'-phosphomonoester.</text>
        <dbReference type="EC" id="3.1.26.4"/>
    </reaction>
</comment>
<dbReference type="GO" id="GO:0005737">
    <property type="term" value="C:cytoplasm"/>
    <property type="evidence" value="ECO:0007669"/>
    <property type="project" value="UniProtKB-SubCell"/>
</dbReference>
<dbReference type="PANTHER" id="PTHR10954">
    <property type="entry name" value="RIBONUCLEASE H2 SUBUNIT A"/>
    <property type="match status" value="1"/>
</dbReference>
<evidence type="ECO:0000256" key="9">
    <source>
        <dbReference type="ARBA" id="ARBA00022722"/>
    </source>
</evidence>
<dbReference type="InterPro" id="IPR036397">
    <property type="entry name" value="RNaseH_sf"/>
</dbReference>
<evidence type="ECO:0000259" key="18">
    <source>
        <dbReference type="PROSITE" id="PS51975"/>
    </source>
</evidence>
<comment type="cofactor">
    <cofactor evidence="2">
        <name>Mg(2+)</name>
        <dbReference type="ChEBI" id="CHEBI:18420"/>
    </cofactor>
</comment>
<evidence type="ECO:0000313" key="20">
    <source>
        <dbReference type="Proteomes" id="UP000199435"/>
    </source>
</evidence>
<dbReference type="GO" id="GO:0043137">
    <property type="term" value="P:DNA replication, removal of RNA primer"/>
    <property type="evidence" value="ECO:0007669"/>
    <property type="project" value="TreeGrafter"/>
</dbReference>
<comment type="cofactor">
    <cofactor evidence="14 15">
        <name>Mn(2+)</name>
        <dbReference type="ChEBI" id="CHEBI:29035"/>
    </cofactor>
    <cofactor evidence="14 15">
        <name>Mg(2+)</name>
        <dbReference type="ChEBI" id="CHEBI:18420"/>
    </cofactor>
    <text evidence="14 15">Manganese or magnesium. Binds 1 divalent metal ion per monomer in the absence of substrate. May bind a second metal ion after substrate binding.</text>
</comment>
<feature type="binding site" evidence="14 15">
    <location>
        <position position="47"/>
    </location>
    <ligand>
        <name>a divalent metal cation</name>
        <dbReference type="ChEBI" id="CHEBI:60240"/>
    </ligand>
</feature>
<keyword evidence="13 14" id="KW-0464">Manganese</keyword>
<gene>
    <name evidence="14" type="primary">rnhB</name>
    <name evidence="19" type="ORF">GA0061102_101041</name>
</gene>
<dbReference type="EC" id="3.1.26.4" evidence="6 14"/>
<keyword evidence="10 14" id="KW-0479">Metal-binding</keyword>
<evidence type="ECO:0000256" key="1">
    <source>
        <dbReference type="ARBA" id="ARBA00000077"/>
    </source>
</evidence>
<evidence type="ECO:0000256" key="6">
    <source>
        <dbReference type="ARBA" id="ARBA00012180"/>
    </source>
</evidence>
<evidence type="ECO:0000256" key="8">
    <source>
        <dbReference type="ARBA" id="ARBA00022490"/>
    </source>
</evidence>
<evidence type="ECO:0000256" key="5">
    <source>
        <dbReference type="ARBA" id="ARBA00007383"/>
    </source>
</evidence>
<keyword evidence="8 14" id="KW-0963">Cytoplasm</keyword>
<dbReference type="GO" id="GO:0030145">
    <property type="term" value="F:manganese ion binding"/>
    <property type="evidence" value="ECO:0007669"/>
    <property type="project" value="UniProtKB-UniRule"/>
</dbReference>
<keyword evidence="9 14" id="KW-0540">Nuclease</keyword>
<dbReference type="NCBIfam" id="NF000595">
    <property type="entry name" value="PRK00015.1-3"/>
    <property type="match status" value="1"/>
</dbReference>
<comment type="similarity">
    <text evidence="5 14 16">Belongs to the RNase HII family.</text>
</comment>
<keyword evidence="12 14" id="KW-0378">Hydrolase</keyword>
<dbReference type="CDD" id="cd07182">
    <property type="entry name" value="RNase_HII_bacteria_HII_like"/>
    <property type="match status" value="1"/>
</dbReference>
<evidence type="ECO:0000256" key="11">
    <source>
        <dbReference type="ARBA" id="ARBA00022759"/>
    </source>
</evidence>
<evidence type="ECO:0000256" key="13">
    <source>
        <dbReference type="ARBA" id="ARBA00023211"/>
    </source>
</evidence>
<dbReference type="GO" id="GO:0032299">
    <property type="term" value="C:ribonuclease H2 complex"/>
    <property type="evidence" value="ECO:0007669"/>
    <property type="project" value="TreeGrafter"/>
</dbReference>
<comment type="subcellular location">
    <subcellularLocation>
        <location evidence="4 14">Cytoplasm</location>
    </subcellularLocation>
</comment>
<dbReference type="GO" id="GO:0004523">
    <property type="term" value="F:RNA-DNA hybrid ribonuclease activity"/>
    <property type="evidence" value="ECO:0007669"/>
    <property type="project" value="UniProtKB-UniRule"/>
</dbReference>
<evidence type="ECO:0000256" key="14">
    <source>
        <dbReference type="HAMAP-Rule" id="MF_00052"/>
    </source>
</evidence>
<evidence type="ECO:0000256" key="2">
    <source>
        <dbReference type="ARBA" id="ARBA00001946"/>
    </source>
</evidence>
<accession>A0A1C3V948</accession>
<name>A0A1C3V948_9HYPH</name>
<keyword evidence="11 14" id="KW-0255">Endonuclease</keyword>
<dbReference type="Pfam" id="PF01351">
    <property type="entry name" value="RNase_HII"/>
    <property type="match status" value="1"/>
</dbReference>
<dbReference type="HAMAP" id="MF_00052_B">
    <property type="entry name" value="RNase_HII_B"/>
    <property type="match status" value="1"/>
</dbReference>
<feature type="binding site" evidence="14 15">
    <location>
        <position position="137"/>
    </location>
    <ligand>
        <name>a divalent metal cation</name>
        <dbReference type="ChEBI" id="CHEBI:60240"/>
    </ligand>
</feature>
<protein>
    <recommendedName>
        <fullName evidence="7 14">Ribonuclease HII</fullName>
        <shortName evidence="14">RNase HII</shortName>
        <ecNumber evidence="6 14">3.1.26.4</ecNumber>
    </recommendedName>
</protein>
<dbReference type="InterPro" id="IPR012337">
    <property type="entry name" value="RNaseH-like_sf"/>
</dbReference>
<evidence type="ECO:0000256" key="12">
    <source>
        <dbReference type="ARBA" id="ARBA00022801"/>
    </source>
</evidence>
<proteinExistence type="inferred from homology"/>
<evidence type="ECO:0000256" key="16">
    <source>
        <dbReference type="RuleBase" id="RU003515"/>
    </source>
</evidence>
<evidence type="ECO:0000256" key="15">
    <source>
        <dbReference type="PROSITE-ProRule" id="PRU01319"/>
    </source>
</evidence>
<dbReference type="InterPro" id="IPR024567">
    <property type="entry name" value="RNase_HII/HIII_dom"/>
</dbReference>
<dbReference type="EMBL" id="FMAH01000010">
    <property type="protein sequence ID" value="SCB24326.1"/>
    <property type="molecule type" value="Genomic_DNA"/>
</dbReference>
<dbReference type="STRING" id="411945.GA0061102_101041"/>
<dbReference type="InterPro" id="IPR022898">
    <property type="entry name" value="RNase_HII"/>
</dbReference>
<evidence type="ECO:0000256" key="3">
    <source>
        <dbReference type="ARBA" id="ARBA00004065"/>
    </source>
</evidence>
<dbReference type="GO" id="GO:0003723">
    <property type="term" value="F:RNA binding"/>
    <property type="evidence" value="ECO:0007669"/>
    <property type="project" value="UniProtKB-UniRule"/>
</dbReference>
<feature type="region of interest" description="Disordered" evidence="17">
    <location>
        <begin position="1"/>
        <end position="20"/>
    </location>
</feature>
<dbReference type="Proteomes" id="UP000199435">
    <property type="component" value="Unassembled WGS sequence"/>
</dbReference>
<feature type="domain" description="RNase H type-2" evidence="18">
    <location>
        <begin position="40"/>
        <end position="225"/>
    </location>
</feature>
<dbReference type="Gene3D" id="3.30.420.10">
    <property type="entry name" value="Ribonuclease H-like superfamily/Ribonuclease H"/>
    <property type="match status" value="1"/>
</dbReference>
<comment type="function">
    <text evidence="3 14 16">Endonuclease that specifically degrades the RNA of RNA-DNA hybrids.</text>
</comment>
<evidence type="ECO:0000256" key="4">
    <source>
        <dbReference type="ARBA" id="ARBA00004496"/>
    </source>
</evidence>
<dbReference type="PROSITE" id="PS51975">
    <property type="entry name" value="RNASE_H_2"/>
    <property type="match status" value="1"/>
</dbReference>
<dbReference type="AlphaFoldDB" id="A0A1C3V948"/>
<organism evidence="19 20">
    <name type="scientific">Rhizobium miluonense</name>
    <dbReference type="NCBI Taxonomy" id="411945"/>
    <lineage>
        <taxon>Bacteria</taxon>
        <taxon>Pseudomonadati</taxon>
        <taxon>Pseudomonadota</taxon>
        <taxon>Alphaproteobacteria</taxon>
        <taxon>Hyphomicrobiales</taxon>
        <taxon>Rhizobiaceae</taxon>
        <taxon>Rhizobium/Agrobacterium group</taxon>
        <taxon>Rhizobium</taxon>
    </lineage>
</organism>
<evidence type="ECO:0000256" key="10">
    <source>
        <dbReference type="ARBA" id="ARBA00022723"/>
    </source>
</evidence>
<evidence type="ECO:0000256" key="7">
    <source>
        <dbReference type="ARBA" id="ARBA00019179"/>
    </source>
</evidence>
<dbReference type="SUPFAM" id="SSF53098">
    <property type="entry name" value="Ribonuclease H-like"/>
    <property type="match status" value="1"/>
</dbReference>
<evidence type="ECO:0000256" key="17">
    <source>
        <dbReference type="SAM" id="MobiDB-lite"/>
    </source>
</evidence>
<keyword evidence="20" id="KW-1185">Reference proteome</keyword>
<dbReference type="PANTHER" id="PTHR10954:SF18">
    <property type="entry name" value="RIBONUCLEASE HII"/>
    <property type="match status" value="1"/>
</dbReference>